<reference evidence="4" key="1">
    <citation type="submission" date="2020-11" db="EMBL/GenBank/DDBJ databases">
        <authorList>
            <person name="Tran Van P."/>
        </authorList>
    </citation>
    <scope>NUCLEOTIDE SEQUENCE</scope>
</reference>
<evidence type="ECO:0000256" key="2">
    <source>
        <dbReference type="ARBA" id="ARBA00022803"/>
    </source>
</evidence>
<dbReference type="EMBL" id="OA892650">
    <property type="protein sequence ID" value="CAD7284951.1"/>
    <property type="molecule type" value="Genomic_DNA"/>
</dbReference>
<dbReference type="InterPro" id="IPR039941">
    <property type="entry name" value="TT30"/>
</dbReference>
<sequence>MGTRIISPTTQGLVPFPVRTQITMISVGKTFSAVWLSGILRGLRQGEHSAYSIIKDQRYNDAAQILTYILENNPTSRAALSLLGYSYFYMQDFVNAANCYEQLSLLYPEYLLM</sequence>
<comment type="function">
    <text evidence="3">Required for polyglutamylation of axonemal tubulin. Plays a role in anterograde intraflagellar transport (IFT), the process by which cilia precursors are transported from the base of the cilium to the site of their incorporation at the tip.</text>
</comment>
<dbReference type="Gene3D" id="1.25.40.10">
    <property type="entry name" value="Tetratricopeptide repeat domain"/>
    <property type="match status" value="1"/>
</dbReference>
<protein>
    <recommendedName>
        <fullName evidence="3">Tetratricopeptide repeat protein 30</fullName>
    </recommendedName>
</protein>
<dbReference type="SUPFAM" id="SSF48452">
    <property type="entry name" value="TPR-like"/>
    <property type="match status" value="1"/>
</dbReference>
<evidence type="ECO:0000313" key="5">
    <source>
        <dbReference type="Proteomes" id="UP000678499"/>
    </source>
</evidence>
<keyword evidence="3" id="KW-0966">Cell projection</keyword>
<dbReference type="GO" id="GO:0030992">
    <property type="term" value="C:intraciliary transport particle B"/>
    <property type="evidence" value="ECO:0007669"/>
    <property type="project" value="TreeGrafter"/>
</dbReference>
<comment type="similarity">
    <text evidence="3">Belongs to the TTC30/dfy-1/fleer family.</text>
</comment>
<dbReference type="GO" id="GO:0005879">
    <property type="term" value="C:axonemal microtubule"/>
    <property type="evidence" value="ECO:0007669"/>
    <property type="project" value="UniProtKB-UniRule"/>
</dbReference>
<keyword evidence="3" id="KW-0970">Cilium biogenesis/degradation</keyword>
<evidence type="ECO:0000256" key="3">
    <source>
        <dbReference type="RuleBase" id="RU367070"/>
    </source>
</evidence>
<dbReference type="EMBL" id="CAJPEX010010613">
    <property type="protein sequence ID" value="CAG0925103.1"/>
    <property type="molecule type" value="Genomic_DNA"/>
</dbReference>
<organism evidence="4">
    <name type="scientific">Notodromas monacha</name>
    <dbReference type="NCBI Taxonomy" id="399045"/>
    <lineage>
        <taxon>Eukaryota</taxon>
        <taxon>Metazoa</taxon>
        <taxon>Ecdysozoa</taxon>
        <taxon>Arthropoda</taxon>
        <taxon>Crustacea</taxon>
        <taxon>Oligostraca</taxon>
        <taxon>Ostracoda</taxon>
        <taxon>Podocopa</taxon>
        <taxon>Podocopida</taxon>
        <taxon>Cypridocopina</taxon>
        <taxon>Cypridoidea</taxon>
        <taxon>Cyprididae</taxon>
        <taxon>Notodromas</taxon>
    </lineage>
</organism>
<keyword evidence="1" id="KW-0677">Repeat</keyword>
<dbReference type="AlphaFoldDB" id="A0A7R9C2G8"/>
<evidence type="ECO:0000256" key="1">
    <source>
        <dbReference type="ARBA" id="ARBA00022737"/>
    </source>
</evidence>
<name>A0A7R9C2G8_9CRUS</name>
<dbReference type="OrthoDB" id="8832101at2759"/>
<dbReference type="Proteomes" id="UP000678499">
    <property type="component" value="Unassembled WGS sequence"/>
</dbReference>
<proteinExistence type="inferred from homology"/>
<dbReference type="InterPro" id="IPR011990">
    <property type="entry name" value="TPR-like_helical_dom_sf"/>
</dbReference>
<comment type="subcellular location">
    <subcellularLocation>
        <location evidence="3">Cell projection</location>
        <location evidence="3">Cilium</location>
    </subcellularLocation>
</comment>
<keyword evidence="3" id="KW-0969">Cilium</keyword>
<gene>
    <name evidence="4" type="ORF">NMOB1V02_LOCUS12553</name>
</gene>
<dbReference type="PANTHER" id="PTHR20931">
    <property type="entry name" value="TETRATRICOPEPTIDE REPEAT PROTEIN 30"/>
    <property type="match status" value="1"/>
</dbReference>
<evidence type="ECO:0000313" key="4">
    <source>
        <dbReference type="EMBL" id="CAD7284951.1"/>
    </source>
</evidence>
<keyword evidence="2 3" id="KW-0802">TPR repeat</keyword>
<dbReference type="PANTHER" id="PTHR20931:SF0">
    <property type="entry name" value="TETRATRICOPEPTIDE REPEAT PROTEIN 30"/>
    <property type="match status" value="1"/>
</dbReference>
<feature type="non-terminal residue" evidence="4">
    <location>
        <position position="113"/>
    </location>
</feature>
<accession>A0A7R9C2G8</accession>
<keyword evidence="5" id="KW-1185">Reference proteome</keyword>
<dbReference type="GO" id="GO:0042073">
    <property type="term" value="P:intraciliary transport"/>
    <property type="evidence" value="ECO:0007669"/>
    <property type="project" value="UniProtKB-UniRule"/>
</dbReference>
<dbReference type="GO" id="GO:0120170">
    <property type="term" value="F:intraciliary transport particle B binding"/>
    <property type="evidence" value="ECO:0007669"/>
    <property type="project" value="TreeGrafter"/>
</dbReference>